<dbReference type="InterPro" id="IPR003593">
    <property type="entry name" value="AAA+_ATPase"/>
</dbReference>
<dbReference type="Proteomes" id="UP001153148">
    <property type="component" value="Unassembled WGS sequence"/>
</dbReference>
<keyword evidence="5" id="KW-1185">Reference proteome</keyword>
<dbReference type="PANTHER" id="PTHR19871">
    <property type="entry name" value="BETA TRANSDUCIN-RELATED PROTEIN"/>
    <property type="match status" value="1"/>
</dbReference>
<organism evidence="4 5">
    <name type="scientific">Timema podura</name>
    <name type="common">Walking stick</name>
    <dbReference type="NCBI Taxonomy" id="61482"/>
    <lineage>
        <taxon>Eukaryota</taxon>
        <taxon>Metazoa</taxon>
        <taxon>Ecdysozoa</taxon>
        <taxon>Arthropoda</taxon>
        <taxon>Hexapoda</taxon>
        <taxon>Insecta</taxon>
        <taxon>Pterygota</taxon>
        <taxon>Neoptera</taxon>
        <taxon>Polyneoptera</taxon>
        <taxon>Phasmatodea</taxon>
        <taxon>Timematodea</taxon>
        <taxon>Timematoidea</taxon>
        <taxon>Timematidae</taxon>
        <taxon>Timema</taxon>
    </lineage>
</organism>
<sequence length="666" mass="76591">MTSEEKIKEFLQGQSRARKLPVPKITKIFVASTRTDFVEERRHLLEMVGPELQSHYDDLGLEIELVDMHYGTTVDPCYDAELFVDHLHELGECHRVSMGCFFICLVGDKYQPYVLPLTLEKDSFQSISTKANCNGLNSELLDTWYTSHDQENYVLQQPRDITCEEWLVTQKELGSIIQSSAQEIATNEIDSPTALIYHALAWSALERQFSHALGLAPGTAHHILAVVRDWEGLEEKHADYQDLDNEGHIDTKQKEQLKTFRNRLATSLPNDNRIYFSVPWKTGGLDSDNEEHEAYLNQFREELISKIQILIDKNMIDEPEIKARNKYVQEVFKEVTCHLSMEQEHLSQQKDNIIDWSSSPILERICNSMLNSYETESGNRHGPLIMHGAHGSGKTSLLSDIFNKCDKWFNSTVFRVIRFSGTTPRSSYNLELLRLICEQICMLFRPSEGYLPKDASFDPLYVNNWFQTLIRRFEDFLNNEMLVIFIDDIHRLNPLDSDIVAALSWLPISLPRNVHVLVTTSLPLESLKLTPVQRERFKNADCYIELPSPTEVSLEARVEDQLQRLENEFGFLAISKLAGFLTCTEFGLSETELLELLMPTSNSSATLSLQAGHFNFSTLCAARRRMSIRHRTEVEVQYDSYSFAGRLFPGRSPNHNVRKEPYLSIY</sequence>
<dbReference type="SMART" id="SM00382">
    <property type="entry name" value="AAA"/>
    <property type="match status" value="1"/>
</dbReference>
<accession>A0ABN7NN65</accession>
<keyword evidence="1" id="KW-0853">WD repeat</keyword>
<dbReference type="Pfam" id="PF25469">
    <property type="entry name" value="WHD_NWD1"/>
    <property type="match status" value="1"/>
</dbReference>
<protein>
    <recommendedName>
        <fullName evidence="3">AAA+ ATPase domain-containing protein</fullName>
    </recommendedName>
</protein>
<proteinExistence type="predicted"/>
<dbReference type="InterPro" id="IPR052752">
    <property type="entry name" value="NACHT-WD_repeat"/>
</dbReference>
<comment type="caution">
    <text evidence="4">The sequence shown here is derived from an EMBL/GenBank/DDBJ whole genome shotgun (WGS) entry which is preliminary data.</text>
</comment>
<evidence type="ECO:0000256" key="2">
    <source>
        <dbReference type="ARBA" id="ARBA00022737"/>
    </source>
</evidence>
<evidence type="ECO:0000313" key="4">
    <source>
        <dbReference type="EMBL" id="CAG2054469.1"/>
    </source>
</evidence>
<dbReference type="PANTHER" id="PTHR19871:SF28">
    <property type="entry name" value="AAA+ ATPASE DOMAIN-CONTAINING PROTEIN"/>
    <property type="match status" value="1"/>
</dbReference>
<dbReference type="InterPro" id="IPR041664">
    <property type="entry name" value="AAA_16"/>
</dbReference>
<gene>
    <name evidence="4" type="ORF">TPAB3V08_LOCUS1494</name>
</gene>
<dbReference type="Pfam" id="PF13191">
    <property type="entry name" value="AAA_16"/>
    <property type="match status" value="1"/>
</dbReference>
<keyword evidence="2" id="KW-0677">Repeat</keyword>
<reference evidence="4" key="1">
    <citation type="submission" date="2021-03" db="EMBL/GenBank/DDBJ databases">
        <authorList>
            <person name="Tran Van P."/>
        </authorList>
    </citation>
    <scope>NUCLEOTIDE SEQUENCE</scope>
</reference>
<feature type="domain" description="AAA+ ATPase" evidence="3">
    <location>
        <begin position="380"/>
        <end position="550"/>
    </location>
</feature>
<dbReference type="InterPro" id="IPR057588">
    <property type="entry name" value="NWD1/2-like_WH"/>
</dbReference>
<evidence type="ECO:0000256" key="1">
    <source>
        <dbReference type="ARBA" id="ARBA00022574"/>
    </source>
</evidence>
<dbReference type="EMBL" id="CAJPIN010001356">
    <property type="protein sequence ID" value="CAG2054469.1"/>
    <property type="molecule type" value="Genomic_DNA"/>
</dbReference>
<dbReference type="SUPFAM" id="SSF52540">
    <property type="entry name" value="P-loop containing nucleoside triphosphate hydrolases"/>
    <property type="match status" value="1"/>
</dbReference>
<dbReference type="InterPro" id="IPR027417">
    <property type="entry name" value="P-loop_NTPase"/>
</dbReference>
<dbReference type="Gene3D" id="3.40.50.300">
    <property type="entry name" value="P-loop containing nucleotide triphosphate hydrolases"/>
    <property type="match status" value="1"/>
</dbReference>
<name>A0ABN7NN65_TIMPD</name>
<evidence type="ECO:0000259" key="3">
    <source>
        <dbReference type="SMART" id="SM00382"/>
    </source>
</evidence>
<evidence type="ECO:0000313" key="5">
    <source>
        <dbReference type="Proteomes" id="UP001153148"/>
    </source>
</evidence>